<protein>
    <submittedName>
        <fullName evidence="1">Uncharacterized protein</fullName>
    </submittedName>
</protein>
<comment type="caution">
    <text evidence="1">The sequence shown here is derived from an EMBL/GenBank/DDBJ whole genome shotgun (WGS) entry which is preliminary data.</text>
</comment>
<gene>
    <name evidence="1" type="ORF">A2840_02440</name>
</gene>
<reference evidence="1 2" key="1">
    <citation type="journal article" date="2016" name="Nat. Commun.">
        <title>Thousands of microbial genomes shed light on interconnected biogeochemical processes in an aquifer system.</title>
        <authorList>
            <person name="Anantharaman K."/>
            <person name="Brown C.T."/>
            <person name="Hug L.A."/>
            <person name="Sharon I."/>
            <person name="Castelle C.J."/>
            <person name="Probst A.J."/>
            <person name="Thomas B.C."/>
            <person name="Singh A."/>
            <person name="Wilkins M.J."/>
            <person name="Karaoz U."/>
            <person name="Brodie E.L."/>
            <person name="Williams K.H."/>
            <person name="Hubbard S.S."/>
            <person name="Banfield J.F."/>
        </authorList>
    </citation>
    <scope>NUCLEOTIDE SEQUENCE [LARGE SCALE GENOMIC DNA]</scope>
</reference>
<sequence length="98" mass="10970">MSDNGSVQLQEGQVVVLPEGAQQFMRNSRHRREFPFTPKVLILQPTEDGGVKLLRGKNGGGFVLFVPEQLPADRKLRVDWSDHRCASTEPISDEVIVI</sequence>
<accession>A0A1G1Y6T3</accession>
<dbReference type="Proteomes" id="UP000178385">
    <property type="component" value="Unassembled WGS sequence"/>
</dbReference>
<dbReference type="EMBL" id="MHIG01000006">
    <property type="protein sequence ID" value="OGY48039.1"/>
    <property type="molecule type" value="Genomic_DNA"/>
</dbReference>
<name>A0A1G1Y6T3_9BACT</name>
<dbReference type="AlphaFoldDB" id="A0A1G1Y6T3"/>
<organism evidence="1 2">
    <name type="scientific">Candidatus Buchananbacteria bacterium RIFCSPHIGHO2_01_FULL_47_11b</name>
    <dbReference type="NCBI Taxonomy" id="1797537"/>
    <lineage>
        <taxon>Bacteria</taxon>
        <taxon>Candidatus Buchananiibacteriota</taxon>
    </lineage>
</organism>
<proteinExistence type="predicted"/>
<evidence type="ECO:0000313" key="1">
    <source>
        <dbReference type="EMBL" id="OGY48039.1"/>
    </source>
</evidence>
<evidence type="ECO:0000313" key="2">
    <source>
        <dbReference type="Proteomes" id="UP000178385"/>
    </source>
</evidence>